<dbReference type="InterPro" id="IPR038731">
    <property type="entry name" value="RgtA/B/C-like"/>
</dbReference>
<evidence type="ECO:0000256" key="5">
    <source>
        <dbReference type="ARBA" id="ARBA00022692"/>
    </source>
</evidence>
<evidence type="ECO:0000256" key="1">
    <source>
        <dbReference type="ARBA" id="ARBA00004651"/>
    </source>
</evidence>
<evidence type="ECO:0000259" key="9">
    <source>
        <dbReference type="Pfam" id="PF13231"/>
    </source>
</evidence>
<proteinExistence type="predicted"/>
<dbReference type="PANTHER" id="PTHR33908:SF3">
    <property type="entry name" value="UNDECAPRENYL PHOSPHATE-ALPHA-4-AMINO-4-DEOXY-L-ARABINOSE ARABINOSYL TRANSFERASE"/>
    <property type="match status" value="1"/>
</dbReference>
<keyword evidence="3" id="KW-0328">Glycosyltransferase</keyword>
<evidence type="ECO:0000256" key="2">
    <source>
        <dbReference type="ARBA" id="ARBA00022475"/>
    </source>
</evidence>
<dbReference type="AlphaFoldDB" id="A0AAW3ZGJ9"/>
<comment type="subcellular location">
    <subcellularLocation>
        <location evidence="1">Cell membrane</location>
        <topology evidence="1">Multi-pass membrane protein</topology>
    </subcellularLocation>
</comment>
<feature type="transmembrane region" description="Helical" evidence="8">
    <location>
        <begin position="92"/>
        <end position="118"/>
    </location>
</feature>
<feature type="transmembrane region" description="Helical" evidence="8">
    <location>
        <begin position="378"/>
        <end position="398"/>
    </location>
</feature>
<dbReference type="GO" id="GO:0016763">
    <property type="term" value="F:pentosyltransferase activity"/>
    <property type="evidence" value="ECO:0007669"/>
    <property type="project" value="TreeGrafter"/>
</dbReference>
<keyword evidence="2" id="KW-1003">Cell membrane</keyword>
<dbReference type="GO" id="GO:0009103">
    <property type="term" value="P:lipopolysaccharide biosynthetic process"/>
    <property type="evidence" value="ECO:0007669"/>
    <property type="project" value="TreeGrafter"/>
</dbReference>
<feature type="transmembrane region" description="Helical" evidence="8">
    <location>
        <begin position="346"/>
        <end position="366"/>
    </location>
</feature>
<keyword evidence="4" id="KW-0808">Transferase</keyword>
<evidence type="ECO:0000256" key="6">
    <source>
        <dbReference type="ARBA" id="ARBA00022989"/>
    </source>
</evidence>
<evidence type="ECO:0000256" key="3">
    <source>
        <dbReference type="ARBA" id="ARBA00022676"/>
    </source>
</evidence>
<evidence type="ECO:0000256" key="4">
    <source>
        <dbReference type="ARBA" id="ARBA00022679"/>
    </source>
</evidence>
<evidence type="ECO:0000313" key="10">
    <source>
        <dbReference type="EMBL" id="MBD8525243.1"/>
    </source>
</evidence>
<feature type="domain" description="Glycosyltransferase RgtA/B/C/D-like" evidence="9">
    <location>
        <begin position="81"/>
        <end position="216"/>
    </location>
</feature>
<feature type="transmembrane region" description="Helical" evidence="8">
    <location>
        <begin position="179"/>
        <end position="211"/>
    </location>
</feature>
<dbReference type="InterPro" id="IPR050297">
    <property type="entry name" value="LipidA_mod_glycosyltrf_83"/>
</dbReference>
<name>A0AAW3ZGJ9_9GAMM</name>
<dbReference type="RefSeq" id="WP_192028582.1">
    <property type="nucleotide sequence ID" value="NZ_JACYTR010000007.1"/>
</dbReference>
<keyword evidence="7 8" id="KW-0472">Membrane</keyword>
<feature type="transmembrane region" description="Helical" evidence="8">
    <location>
        <begin position="155"/>
        <end position="173"/>
    </location>
</feature>
<feature type="transmembrane region" description="Helical" evidence="8">
    <location>
        <begin position="418"/>
        <end position="436"/>
    </location>
</feature>
<evidence type="ECO:0000313" key="11">
    <source>
        <dbReference type="Proteomes" id="UP000613768"/>
    </source>
</evidence>
<comment type="caution">
    <text evidence="10">The sequence shown here is derived from an EMBL/GenBank/DDBJ whole genome shotgun (WGS) entry which is preliminary data.</text>
</comment>
<sequence length="594" mass="65152">MQLFTPPFAKLLSLAAVNFLRTPTRSVCALLLLALLALAAGLGMRAPNPPDEPRFALAAKTMVETGHWLIPQRGSEVYAEKPATFMWMQAAFYALTGDLDIAFLLPSLLAGLLTLWLVADLAGRIWRPRLAPWALAALFISLQFGLQAKRGQIDMSLTAMTTVALWGLLVHFLRGPNRAALMLAGFAAGLGTVTKGVGFLPLLMLVAYAGWRSYARRGHADPATGGGWGGAGWLIPAFVGGAMIWLAPVLLTTWWNDTPELRAYTQELLFRQTGTRYLNAWHHHRPAWYYLQVIFTLWLPGALLLPWLLPAWWRRLRRGDLRYWLLLGWALLVLLFFSASSGKREVYIFPALPALALAAAPLLPGLLRLRGVRWTLRIYIGVVSLLGGLLAVGGWVEAPAVLKLTERRALDAADLQRLLLGFALLSGSGLIALIASRGRRIGTSLFGFTVMVWISYGLLLGPALDASSSGKQLMAEVGERLPAEAELGIVDLKEQLLLQADRPVQDFGYRQPLAAQWVGAVEWLNHAPQRRWLLVRKADLPDCLSTARLQPLGRANRVEWSLLPGHELAPSCAATLRQAADAQPSSDRPPAADE</sequence>
<feature type="transmembrane region" description="Helical" evidence="8">
    <location>
        <begin position="321"/>
        <end position="340"/>
    </location>
</feature>
<keyword evidence="5 8" id="KW-0812">Transmembrane</keyword>
<reference evidence="10 11" key="1">
    <citation type="submission" date="2020-09" db="EMBL/GenBank/DDBJ databases">
        <title>Pseudoxanthomonas sp. CAU 1598 isolated from sand of Yaerae Beach.</title>
        <authorList>
            <person name="Kim W."/>
        </authorList>
    </citation>
    <scope>NUCLEOTIDE SEQUENCE [LARGE SCALE GENOMIC DNA]</scope>
    <source>
        <strain evidence="10 11">CAU 1598</strain>
    </source>
</reference>
<protein>
    <submittedName>
        <fullName evidence="10">Glycosyltransferase family 39 protein</fullName>
    </submittedName>
</protein>
<dbReference type="EMBL" id="JACYTR010000007">
    <property type="protein sequence ID" value="MBD8525243.1"/>
    <property type="molecule type" value="Genomic_DNA"/>
</dbReference>
<feature type="transmembrane region" description="Helical" evidence="8">
    <location>
        <begin position="443"/>
        <end position="464"/>
    </location>
</feature>
<organism evidence="10 11">
    <name type="scientific">Pseudomarimonas arenosa</name>
    <dbReference type="NCBI Taxonomy" id="2774145"/>
    <lineage>
        <taxon>Bacteria</taxon>
        <taxon>Pseudomonadati</taxon>
        <taxon>Pseudomonadota</taxon>
        <taxon>Gammaproteobacteria</taxon>
        <taxon>Lysobacterales</taxon>
        <taxon>Lysobacteraceae</taxon>
        <taxon>Pseudomarimonas</taxon>
    </lineage>
</organism>
<keyword evidence="11" id="KW-1185">Reference proteome</keyword>
<dbReference type="Proteomes" id="UP000613768">
    <property type="component" value="Unassembled WGS sequence"/>
</dbReference>
<dbReference type="GO" id="GO:0005886">
    <property type="term" value="C:plasma membrane"/>
    <property type="evidence" value="ECO:0007669"/>
    <property type="project" value="UniProtKB-SubCell"/>
</dbReference>
<feature type="transmembrane region" description="Helical" evidence="8">
    <location>
        <begin position="287"/>
        <end position="309"/>
    </location>
</feature>
<feature type="transmembrane region" description="Helical" evidence="8">
    <location>
        <begin position="232"/>
        <end position="255"/>
    </location>
</feature>
<dbReference type="Pfam" id="PF13231">
    <property type="entry name" value="PMT_2"/>
    <property type="match status" value="1"/>
</dbReference>
<dbReference type="GO" id="GO:0010041">
    <property type="term" value="P:response to iron(III) ion"/>
    <property type="evidence" value="ECO:0007669"/>
    <property type="project" value="TreeGrafter"/>
</dbReference>
<accession>A0AAW3ZGJ9</accession>
<keyword evidence="6 8" id="KW-1133">Transmembrane helix</keyword>
<dbReference type="PANTHER" id="PTHR33908">
    <property type="entry name" value="MANNOSYLTRANSFERASE YKCB-RELATED"/>
    <property type="match status" value="1"/>
</dbReference>
<evidence type="ECO:0000256" key="8">
    <source>
        <dbReference type="SAM" id="Phobius"/>
    </source>
</evidence>
<gene>
    <name evidence="10" type="ORF">IFO71_05750</name>
</gene>
<evidence type="ECO:0000256" key="7">
    <source>
        <dbReference type="ARBA" id="ARBA00023136"/>
    </source>
</evidence>